<evidence type="ECO:0000313" key="4">
    <source>
        <dbReference type="Proteomes" id="UP000238356"/>
    </source>
</evidence>
<dbReference type="Gene3D" id="3.40.50.1820">
    <property type="entry name" value="alpha/beta hydrolase"/>
    <property type="match status" value="1"/>
</dbReference>
<keyword evidence="3" id="KW-0378">Hydrolase</keyword>
<name>A0A2S5ZVR0_9NOCA</name>
<dbReference type="InterPro" id="IPR029058">
    <property type="entry name" value="AB_hydrolase_fold"/>
</dbReference>
<dbReference type="Pfam" id="PF00561">
    <property type="entry name" value="Abhydrolase_1"/>
    <property type="match status" value="1"/>
</dbReference>
<dbReference type="PANTHER" id="PTHR43798">
    <property type="entry name" value="MONOACYLGLYCEROL LIPASE"/>
    <property type="match status" value="1"/>
</dbReference>
<reference evidence="3 4" key="1">
    <citation type="submission" date="2018-02" db="EMBL/GenBank/DDBJ databases">
        <title>8 Nocardia nova and 1 Nocardia cyriacigeorgica strain used for evolution to TMP-SMX.</title>
        <authorList>
            <person name="Mehta H."/>
            <person name="Weng J."/>
            <person name="Shamoo Y."/>
        </authorList>
    </citation>
    <scope>NUCLEOTIDE SEQUENCE [LARGE SCALE GENOMIC DNA]</scope>
    <source>
        <strain evidence="3 4">BAA2227</strain>
    </source>
</reference>
<dbReference type="PANTHER" id="PTHR43798:SF33">
    <property type="entry name" value="HYDROLASE, PUTATIVE (AFU_ORTHOLOGUE AFUA_2G14860)-RELATED"/>
    <property type="match status" value="1"/>
</dbReference>
<protein>
    <submittedName>
        <fullName evidence="3">Alpha/beta hydrolase</fullName>
    </submittedName>
</protein>
<feature type="region of interest" description="Disordered" evidence="1">
    <location>
        <begin position="1"/>
        <end position="37"/>
    </location>
</feature>
<evidence type="ECO:0000259" key="2">
    <source>
        <dbReference type="Pfam" id="PF00561"/>
    </source>
</evidence>
<keyword evidence="4" id="KW-1185">Reference proteome</keyword>
<dbReference type="InterPro" id="IPR000073">
    <property type="entry name" value="AB_hydrolase_1"/>
</dbReference>
<gene>
    <name evidence="3" type="ORF">C5F51_34475</name>
</gene>
<dbReference type="GO" id="GO:0016020">
    <property type="term" value="C:membrane"/>
    <property type="evidence" value="ECO:0007669"/>
    <property type="project" value="TreeGrafter"/>
</dbReference>
<dbReference type="EMBL" id="PSZD01000039">
    <property type="protein sequence ID" value="PPJ19888.1"/>
    <property type="molecule type" value="Genomic_DNA"/>
</dbReference>
<proteinExistence type="predicted"/>
<sequence>MTPRWRAATSRCTAPARFTTHSQPASPRSPGVGHESLRVAESATPFPSVETISVSPLPNRLRRMRTAMTLDSGQVVSYVDHGGSGPAVLLLHSYLMDADMFAPQVRSLGQSYRLIAMDERGHGETPADGPFTYWDVARDALGLLDHLGIARCAVLGTSQGGFIGLRMALLAPDRVAALVLLGTSGAAEDPQVADAYRQAAAAWRELGPTQDLLDMNAAICLGRHDATEWQAKWRKLSGDHIDRVLTPLVERDSILDRASEIDCPALVLHGSADAAYPVDRAVELAAALPDAGPPVIVDGGAHFLSLTDADAVEPHLLEFLSKSLPG</sequence>
<dbReference type="SUPFAM" id="SSF53474">
    <property type="entry name" value="alpha/beta-Hydrolases"/>
    <property type="match status" value="1"/>
</dbReference>
<dbReference type="Proteomes" id="UP000238356">
    <property type="component" value="Unassembled WGS sequence"/>
</dbReference>
<dbReference type="AlphaFoldDB" id="A0A2S5ZVR0"/>
<dbReference type="GO" id="GO:0047372">
    <property type="term" value="F:monoacylglycerol lipase activity"/>
    <property type="evidence" value="ECO:0007669"/>
    <property type="project" value="TreeGrafter"/>
</dbReference>
<comment type="caution">
    <text evidence="3">The sequence shown here is derived from an EMBL/GenBank/DDBJ whole genome shotgun (WGS) entry which is preliminary data.</text>
</comment>
<feature type="domain" description="AB hydrolase-1" evidence="2">
    <location>
        <begin position="86"/>
        <end position="307"/>
    </location>
</feature>
<organism evidence="3 4">
    <name type="scientific">Nocardia nova</name>
    <dbReference type="NCBI Taxonomy" id="37330"/>
    <lineage>
        <taxon>Bacteria</taxon>
        <taxon>Bacillati</taxon>
        <taxon>Actinomycetota</taxon>
        <taxon>Actinomycetes</taxon>
        <taxon>Mycobacteriales</taxon>
        <taxon>Nocardiaceae</taxon>
        <taxon>Nocardia</taxon>
    </lineage>
</organism>
<dbReference type="PRINTS" id="PR00111">
    <property type="entry name" value="ABHYDROLASE"/>
</dbReference>
<evidence type="ECO:0000313" key="3">
    <source>
        <dbReference type="EMBL" id="PPJ19888.1"/>
    </source>
</evidence>
<evidence type="ECO:0000256" key="1">
    <source>
        <dbReference type="SAM" id="MobiDB-lite"/>
    </source>
</evidence>
<dbReference type="InterPro" id="IPR050266">
    <property type="entry name" value="AB_hydrolase_sf"/>
</dbReference>
<accession>A0A2S5ZVR0</accession>
<dbReference type="GO" id="GO:0046464">
    <property type="term" value="P:acylglycerol catabolic process"/>
    <property type="evidence" value="ECO:0007669"/>
    <property type="project" value="TreeGrafter"/>
</dbReference>